<dbReference type="AlphaFoldDB" id="A0A7S2G915"/>
<sequence length="356" mass="39645">MQVFILDTLAKILQWRTCHCLDKALQWLCPVYRSRFYAARAAAIYKGHAVAHVVIGETVVFTTLKDATDFYGPATSKHPPAHPDYQYWSGYLGGVTECRVDPGPNLYFVVADLDRCVGAHHDPSTTQPDPCLVNLLGHGATPVQHQVVRAYSAALAVMIPQHCDFTTQRVALESMMEQAANAALRGSSSRQLILLVLGLVTRGACVEPDLNQTHVQGEPLLVTILYYVLVDGCEFEELPYLLHTVIPRTHSKIRLCGPRARMIADLHENTFFDWLGEDTFIALLGDELKVQAAIQGRRQRQGEWERDGRPTAYHTPTTRRQSSAPLAVRRRSARHQNLEARAAAQEDAGGWGWNAS</sequence>
<feature type="compositionally biased region" description="Polar residues" evidence="1">
    <location>
        <begin position="314"/>
        <end position="324"/>
    </location>
</feature>
<name>A0A7S2G915_9STRA</name>
<evidence type="ECO:0000313" key="2">
    <source>
        <dbReference type="EMBL" id="CAD9437213.1"/>
    </source>
</evidence>
<feature type="region of interest" description="Disordered" evidence="1">
    <location>
        <begin position="299"/>
        <end position="356"/>
    </location>
</feature>
<reference evidence="2" key="1">
    <citation type="submission" date="2021-01" db="EMBL/GenBank/DDBJ databases">
        <authorList>
            <person name="Corre E."/>
            <person name="Pelletier E."/>
            <person name="Niang G."/>
            <person name="Scheremetjew M."/>
            <person name="Finn R."/>
            <person name="Kale V."/>
            <person name="Holt S."/>
            <person name="Cochrane G."/>
            <person name="Meng A."/>
            <person name="Brown T."/>
            <person name="Cohen L."/>
        </authorList>
    </citation>
    <scope>NUCLEOTIDE SEQUENCE</scope>
    <source>
        <strain evidence="2">RCC1693</strain>
    </source>
</reference>
<organism evidence="2">
    <name type="scientific">Florenciella parvula</name>
    <dbReference type="NCBI Taxonomy" id="236787"/>
    <lineage>
        <taxon>Eukaryota</taxon>
        <taxon>Sar</taxon>
        <taxon>Stramenopiles</taxon>
        <taxon>Ochrophyta</taxon>
        <taxon>Dictyochophyceae</taxon>
        <taxon>Florenciellales</taxon>
        <taxon>Florenciella</taxon>
    </lineage>
</organism>
<proteinExistence type="predicted"/>
<accession>A0A7S2G915</accession>
<feature type="compositionally biased region" description="Basic and acidic residues" evidence="1">
    <location>
        <begin position="300"/>
        <end position="309"/>
    </location>
</feature>
<evidence type="ECO:0000256" key="1">
    <source>
        <dbReference type="SAM" id="MobiDB-lite"/>
    </source>
</evidence>
<dbReference type="EMBL" id="HBGT01026625">
    <property type="protein sequence ID" value="CAD9437213.1"/>
    <property type="molecule type" value="Transcribed_RNA"/>
</dbReference>
<gene>
    <name evidence="2" type="ORF">FPAR1323_LOCUS13824</name>
</gene>
<protein>
    <submittedName>
        <fullName evidence="2">Uncharacterized protein</fullName>
    </submittedName>
</protein>